<evidence type="ECO:0000313" key="3">
    <source>
        <dbReference type="Proteomes" id="UP001595962"/>
    </source>
</evidence>
<keyword evidence="1" id="KW-1133">Transmembrane helix</keyword>
<evidence type="ECO:0000313" key="2">
    <source>
        <dbReference type="EMBL" id="MFC4656161.1"/>
    </source>
</evidence>
<keyword evidence="1" id="KW-0472">Membrane</keyword>
<dbReference type="EMBL" id="JBHSGB010000012">
    <property type="protein sequence ID" value="MFC4656161.1"/>
    <property type="molecule type" value="Genomic_DNA"/>
</dbReference>
<dbReference type="Proteomes" id="UP001595962">
    <property type="component" value="Unassembled WGS sequence"/>
</dbReference>
<name>A0ABV9JPJ4_9GAMM</name>
<evidence type="ECO:0000256" key="1">
    <source>
        <dbReference type="SAM" id="Phobius"/>
    </source>
</evidence>
<accession>A0ABV9JPJ4</accession>
<comment type="caution">
    <text evidence="2">The sequence shown here is derived from an EMBL/GenBank/DDBJ whole genome shotgun (WGS) entry which is preliminary data.</text>
</comment>
<sequence length="65" mass="7324">MESFVVWLMHISGYIVELVVARDAHAFIVYQMVVAISLIVLVAAVLAFWPLLHLKKRSQAKKADS</sequence>
<keyword evidence="1" id="KW-0812">Transmembrane</keyword>
<feature type="transmembrane region" description="Helical" evidence="1">
    <location>
        <begin position="28"/>
        <end position="52"/>
    </location>
</feature>
<reference evidence="3" key="1">
    <citation type="journal article" date="2019" name="Int. J. Syst. Evol. Microbiol.">
        <title>The Global Catalogue of Microorganisms (GCM) 10K type strain sequencing project: providing services to taxonomists for standard genome sequencing and annotation.</title>
        <authorList>
            <consortium name="The Broad Institute Genomics Platform"/>
            <consortium name="The Broad Institute Genome Sequencing Center for Infectious Disease"/>
            <person name="Wu L."/>
            <person name="Ma J."/>
        </authorList>
    </citation>
    <scope>NUCLEOTIDE SEQUENCE [LARGE SCALE GENOMIC DNA]</scope>
    <source>
        <strain evidence="3">DT28</strain>
    </source>
</reference>
<dbReference type="RefSeq" id="WP_377334977.1">
    <property type="nucleotide sequence ID" value="NZ_JBHSGB010000012.1"/>
</dbReference>
<organism evidence="2 3">
    <name type="scientific">Rheinheimera marina</name>
    <dbReference type="NCBI Taxonomy" id="1774958"/>
    <lineage>
        <taxon>Bacteria</taxon>
        <taxon>Pseudomonadati</taxon>
        <taxon>Pseudomonadota</taxon>
        <taxon>Gammaproteobacteria</taxon>
        <taxon>Chromatiales</taxon>
        <taxon>Chromatiaceae</taxon>
        <taxon>Rheinheimera</taxon>
    </lineage>
</organism>
<proteinExistence type="predicted"/>
<keyword evidence="3" id="KW-1185">Reference proteome</keyword>
<gene>
    <name evidence="2" type="ORF">ACFO3I_14190</name>
</gene>
<protein>
    <submittedName>
        <fullName evidence="2">Uncharacterized protein</fullName>
    </submittedName>
</protein>